<sequence length="393" mass="42093">MWADRILHAIIGCQVFIALCSQDYGNTKWTYRECHIADSKHKPILPIWDSGVYPPPPLEIFLLERQRAPSGNKPLVQTDFDAAMMEVLACLRREGCLPRKQQQSPAGPPAVQRSADGRSTAWAAPIKAPTAAVGAVLAKRQPSAGRSTAWAAPITVPTATVAAVLAKRQPPVAPRAEPAMQGALLDAPAAEPLSRPLTRFNSPAPLPTSVLGRRSVLAARPARTYNERALLAAAEKGTLAEVERLLSNPAANPNVQCTEGVGRTPLHWASVMGHTRVVEALLRHGADTAAKDYKVSWGSAAQPLEGTMPRMHAPHPVSPPDTRKVRAMRAYSGAIKSPALAPYPFARVQHGRTALHLASYRGHKGAVEALLRAGADKATRDNVSWAYLDGGCS</sequence>
<dbReference type="Proteomes" id="UP000236333">
    <property type="component" value="Unassembled WGS sequence"/>
</dbReference>
<dbReference type="SUPFAM" id="SSF52200">
    <property type="entry name" value="Toll/Interleukin receptor TIR domain"/>
    <property type="match status" value="1"/>
</dbReference>
<feature type="repeat" description="ANK" evidence="1">
    <location>
        <begin position="350"/>
        <end position="382"/>
    </location>
</feature>
<evidence type="ECO:0000256" key="2">
    <source>
        <dbReference type="SAM" id="MobiDB-lite"/>
    </source>
</evidence>
<dbReference type="EMBL" id="PGGS01000068">
    <property type="protein sequence ID" value="PNH10069.1"/>
    <property type="molecule type" value="Genomic_DNA"/>
</dbReference>
<comment type="caution">
    <text evidence="4">The sequence shown here is derived from an EMBL/GenBank/DDBJ whole genome shotgun (WGS) entry which is preliminary data.</text>
</comment>
<evidence type="ECO:0000256" key="1">
    <source>
        <dbReference type="PROSITE-ProRule" id="PRU00023"/>
    </source>
</evidence>
<organism evidence="4 5">
    <name type="scientific">Tetrabaena socialis</name>
    <dbReference type="NCBI Taxonomy" id="47790"/>
    <lineage>
        <taxon>Eukaryota</taxon>
        <taxon>Viridiplantae</taxon>
        <taxon>Chlorophyta</taxon>
        <taxon>core chlorophytes</taxon>
        <taxon>Chlorophyceae</taxon>
        <taxon>CS clade</taxon>
        <taxon>Chlamydomonadales</taxon>
        <taxon>Tetrabaenaceae</taxon>
        <taxon>Tetrabaena</taxon>
    </lineage>
</organism>
<dbReference type="Gene3D" id="3.40.50.10140">
    <property type="entry name" value="Toll/interleukin-1 receptor homology (TIR) domain"/>
    <property type="match status" value="1"/>
</dbReference>
<dbReference type="PANTHER" id="PTHR46224">
    <property type="entry name" value="ANKYRIN REPEAT FAMILY PROTEIN"/>
    <property type="match status" value="1"/>
</dbReference>
<dbReference type="InterPro" id="IPR002110">
    <property type="entry name" value="Ankyrin_rpt"/>
</dbReference>
<feature type="region of interest" description="Disordered" evidence="2">
    <location>
        <begin position="98"/>
        <end position="118"/>
    </location>
</feature>
<feature type="signal peptide" evidence="3">
    <location>
        <begin position="1"/>
        <end position="22"/>
    </location>
</feature>
<dbReference type="Pfam" id="PF00023">
    <property type="entry name" value="Ank"/>
    <property type="match status" value="1"/>
</dbReference>
<dbReference type="Gene3D" id="1.25.40.20">
    <property type="entry name" value="Ankyrin repeat-containing domain"/>
    <property type="match status" value="2"/>
</dbReference>
<keyword evidence="5" id="KW-1185">Reference proteome</keyword>
<dbReference type="PRINTS" id="PR01415">
    <property type="entry name" value="ANKYRIN"/>
</dbReference>
<evidence type="ECO:0000313" key="5">
    <source>
        <dbReference type="Proteomes" id="UP000236333"/>
    </source>
</evidence>
<dbReference type="InterPro" id="IPR035897">
    <property type="entry name" value="Toll_tir_struct_dom_sf"/>
</dbReference>
<dbReference type="PROSITE" id="PS50088">
    <property type="entry name" value="ANK_REPEAT"/>
    <property type="match status" value="2"/>
</dbReference>
<dbReference type="PANTHER" id="PTHR46224:SF6">
    <property type="entry name" value="ANKYRIN REPEAT FAMILY PROTEIN"/>
    <property type="match status" value="1"/>
</dbReference>
<reference evidence="4 5" key="1">
    <citation type="journal article" date="2017" name="Mol. Biol. Evol.">
        <title>The 4-celled Tetrabaena socialis nuclear genome reveals the essential components for genetic control of cell number at the origin of multicellularity in the volvocine lineage.</title>
        <authorList>
            <person name="Featherston J."/>
            <person name="Arakaki Y."/>
            <person name="Hanschen E.R."/>
            <person name="Ferris P.J."/>
            <person name="Michod R.E."/>
            <person name="Olson B.J.S.C."/>
            <person name="Nozaki H."/>
            <person name="Durand P.M."/>
        </authorList>
    </citation>
    <scope>NUCLEOTIDE SEQUENCE [LARGE SCALE GENOMIC DNA]</scope>
    <source>
        <strain evidence="4 5">NIES-571</strain>
    </source>
</reference>
<dbReference type="AlphaFoldDB" id="A0A2J8AC17"/>
<evidence type="ECO:0000313" key="4">
    <source>
        <dbReference type="EMBL" id="PNH10069.1"/>
    </source>
</evidence>
<feature type="repeat" description="ANK" evidence="1">
    <location>
        <begin position="261"/>
        <end position="293"/>
    </location>
</feature>
<dbReference type="PROSITE" id="PS50297">
    <property type="entry name" value="ANK_REP_REGION"/>
    <property type="match status" value="2"/>
</dbReference>
<keyword evidence="3" id="KW-0732">Signal</keyword>
<protein>
    <submittedName>
        <fullName evidence="4">Ankyrin repeat and SAM domain-containing protein 1A</fullName>
    </submittedName>
</protein>
<dbReference type="Pfam" id="PF12796">
    <property type="entry name" value="Ank_2"/>
    <property type="match status" value="1"/>
</dbReference>
<gene>
    <name evidence="4" type="ORF">TSOC_003258</name>
</gene>
<keyword evidence="1" id="KW-0040">ANK repeat</keyword>
<dbReference type="SMART" id="SM00248">
    <property type="entry name" value="ANK"/>
    <property type="match status" value="3"/>
</dbReference>
<dbReference type="OrthoDB" id="548600at2759"/>
<proteinExistence type="predicted"/>
<feature type="chain" id="PRO_5014385459" evidence="3">
    <location>
        <begin position="23"/>
        <end position="393"/>
    </location>
</feature>
<name>A0A2J8AC17_9CHLO</name>
<dbReference type="InterPro" id="IPR036770">
    <property type="entry name" value="Ankyrin_rpt-contain_sf"/>
</dbReference>
<dbReference type="SUPFAM" id="SSF48403">
    <property type="entry name" value="Ankyrin repeat"/>
    <property type="match status" value="1"/>
</dbReference>
<dbReference type="InterPro" id="IPR051616">
    <property type="entry name" value="Cul2-RING_E3_ligase_SR"/>
</dbReference>
<accession>A0A2J8AC17</accession>
<evidence type="ECO:0000256" key="3">
    <source>
        <dbReference type="SAM" id="SignalP"/>
    </source>
</evidence>